<evidence type="ECO:0000256" key="1">
    <source>
        <dbReference type="ARBA" id="ARBA00007523"/>
    </source>
</evidence>
<dbReference type="SMART" id="SM00928">
    <property type="entry name" value="NADH_4Fe-4S"/>
    <property type="match status" value="1"/>
</dbReference>
<dbReference type="Gene3D" id="6.10.250.1450">
    <property type="match status" value="1"/>
</dbReference>
<sequence length="613" mass="67283">MKEKLAKPKVDHQPDRPRVIVGMGTCGIAAGAKKVWEAISQEIRRQNLDVEVRQTGCLGMCHREVLVEVRIPGQPKVIYGNISPESVKRIVQEHLVEGRIVKDLVVGMEAEKGTLLEGMPLLEENPFWSKQLRLVTRNCGIIDPDSIDDYLKAGGYQSLRRVLAEYTPEEVIAEVKNSGLRGRGGGGFPTGIKWESTRNAVGDRKYVICNADEGDPGAFMDRSILEGDPHAVIEGMIIAAYAVGARDGYIYIRAEYPLAVHRLMRAIDQARERNFLGDNILGSGFNFHLYIKQGAGAFVCGEETALIASIEGNRGMPRPRPPFPATKGLWDRPTNINNVETYANIPVIFRIGASEFASIGTEQSKGTKVFAVTGKVKKTGLVEVPMGITLREIIFDICGGIKDDKKFKAVQIGGPSGGCLPEQHLDLPVDYDSLISAGAMMGSGGLVVLDENTCMVELARYFLQFTRNESCGKCTPCREGLKRLLEILNRIVNGKGEKGDLDRLITLGSVIINTSLCGLGQSAPNPVLSTIRYFRSEYEMHIEKKFCPAGVCKDLTTYRIIEEKCKACSICLKHCPAGAITGEKRTPHRIDPEKCARCGICLEKCPFEAIVRA</sequence>
<dbReference type="InterPro" id="IPR019575">
    <property type="entry name" value="Nuop51_4Fe4S-bd"/>
</dbReference>
<dbReference type="PROSITE" id="PS51379">
    <property type="entry name" value="4FE4S_FER_2"/>
    <property type="match status" value="2"/>
</dbReference>
<protein>
    <submittedName>
        <fullName evidence="7">NADH dehydrogenase (Quinone)</fullName>
    </submittedName>
</protein>
<keyword evidence="5" id="KW-0411">Iron-sulfur</keyword>
<dbReference type="SUPFAM" id="SSF52833">
    <property type="entry name" value="Thioredoxin-like"/>
    <property type="match status" value="1"/>
</dbReference>
<proteinExistence type="inferred from homology"/>
<accession>A0A1Z5HXE0</accession>
<dbReference type="Pfam" id="PF12838">
    <property type="entry name" value="Fer4_7"/>
    <property type="match status" value="1"/>
</dbReference>
<keyword evidence="4" id="KW-0408">Iron</keyword>
<dbReference type="Gene3D" id="3.30.70.20">
    <property type="match status" value="1"/>
</dbReference>
<keyword evidence="2" id="KW-0004">4Fe-4S</keyword>
<dbReference type="SUPFAM" id="SSF140490">
    <property type="entry name" value="Nqo1C-terminal domain-like"/>
    <property type="match status" value="1"/>
</dbReference>
<dbReference type="CDD" id="cd02980">
    <property type="entry name" value="TRX_Fd_family"/>
    <property type="match status" value="1"/>
</dbReference>
<dbReference type="Pfam" id="PF10531">
    <property type="entry name" value="SLBB"/>
    <property type="match status" value="1"/>
</dbReference>
<dbReference type="InterPro" id="IPR019554">
    <property type="entry name" value="Soluble_ligand-bd"/>
</dbReference>
<keyword evidence="3" id="KW-0479">Metal-binding</keyword>
<evidence type="ECO:0000256" key="3">
    <source>
        <dbReference type="ARBA" id="ARBA00022723"/>
    </source>
</evidence>
<dbReference type="FunFam" id="1.20.1440.230:FF:000001">
    <property type="entry name" value="Mitochondrial NADH dehydrogenase flavoprotein 1"/>
    <property type="match status" value="1"/>
</dbReference>
<dbReference type="InterPro" id="IPR017900">
    <property type="entry name" value="4Fe4S_Fe_S_CS"/>
</dbReference>
<evidence type="ECO:0000259" key="6">
    <source>
        <dbReference type="PROSITE" id="PS51379"/>
    </source>
</evidence>
<dbReference type="GO" id="GO:0051539">
    <property type="term" value="F:4 iron, 4 sulfur cluster binding"/>
    <property type="evidence" value="ECO:0007669"/>
    <property type="project" value="UniProtKB-KW"/>
</dbReference>
<dbReference type="GO" id="GO:0008137">
    <property type="term" value="F:NADH dehydrogenase (ubiquinone) activity"/>
    <property type="evidence" value="ECO:0007669"/>
    <property type="project" value="InterPro"/>
</dbReference>
<dbReference type="SUPFAM" id="SSF142019">
    <property type="entry name" value="Nqo1 FMN-binding domain-like"/>
    <property type="match status" value="1"/>
</dbReference>
<evidence type="ECO:0000256" key="4">
    <source>
        <dbReference type="ARBA" id="ARBA00023004"/>
    </source>
</evidence>
<name>A0A1Z5HXE0_9FIRM</name>
<evidence type="ECO:0000313" key="8">
    <source>
        <dbReference type="Proteomes" id="UP000197032"/>
    </source>
</evidence>
<evidence type="ECO:0000256" key="5">
    <source>
        <dbReference type="ARBA" id="ARBA00023014"/>
    </source>
</evidence>
<dbReference type="InterPro" id="IPR011538">
    <property type="entry name" value="Nuo51_FMN-bd"/>
</dbReference>
<dbReference type="Gene3D" id="3.40.50.11540">
    <property type="entry name" value="NADH-ubiquinone oxidoreductase 51kDa subunit"/>
    <property type="match status" value="1"/>
</dbReference>
<dbReference type="InterPro" id="IPR037225">
    <property type="entry name" value="Nuo51_FMN-bd_sf"/>
</dbReference>
<dbReference type="GO" id="GO:0046872">
    <property type="term" value="F:metal ion binding"/>
    <property type="evidence" value="ECO:0007669"/>
    <property type="project" value="UniProtKB-KW"/>
</dbReference>
<dbReference type="GO" id="GO:0010181">
    <property type="term" value="F:FMN binding"/>
    <property type="evidence" value="ECO:0007669"/>
    <property type="project" value="InterPro"/>
</dbReference>
<dbReference type="Proteomes" id="UP000197032">
    <property type="component" value="Unassembled WGS sequence"/>
</dbReference>
<dbReference type="Gene3D" id="3.40.30.10">
    <property type="entry name" value="Glutaredoxin"/>
    <property type="match status" value="1"/>
</dbReference>
<dbReference type="AlphaFoldDB" id="A0A1Z5HXE0"/>
<dbReference type="SUPFAM" id="SSF54862">
    <property type="entry name" value="4Fe-4S ferredoxins"/>
    <property type="match status" value="1"/>
</dbReference>
<dbReference type="PROSITE" id="PS00198">
    <property type="entry name" value="4FE4S_FER_1"/>
    <property type="match status" value="2"/>
</dbReference>
<reference evidence="8" key="1">
    <citation type="journal article" date="2017" name="Appl. Environ. Microbiol.">
        <title>Genomic Analysis of Calderihabitans maritimus KKC1, a Thermophilic, Hydrogenogenic, Carboxydotrophic Bacterium Isolated from Marine Sediment.</title>
        <authorList>
            <person name="Omae K."/>
            <person name="Yoneda Y."/>
            <person name="Fukuyama Y."/>
            <person name="Yoshida T."/>
            <person name="Sako Y."/>
        </authorList>
    </citation>
    <scope>NUCLEOTIDE SEQUENCE [LARGE SCALE GENOMIC DNA]</scope>
    <source>
        <strain evidence="8">KKC1</strain>
    </source>
</reference>
<evidence type="ECO:0000313" key="7">
    <source>
        <dbReference type="EMBL" id="GAW94196.1"/>
    </source>
</evidence>
<dbReference type="SUPFAM" id="SSF142984">
    <property type="entry name" value="Nqo1 middle domain-like"/>
    <property type="match status" value="1"/>
</dbReference>
<comment type="caution">
    <text evidence="7">The sequence shown here is derived from an EMBL/GenBank/DDBJ whole genome shotgun (WGS) entry which is preliminary data.</text>
</comment>
<feature type="domain" description="4Fe-4S ferredoxin-type" evidence="6">
    <location>
        <begin position="556"/>
        <end position="585"/>
    </location>
</feature>
<dbReference type="InterPro" id="IPR001949">
    <property type="entry name" value="NADH-UbQ_OxRdtase_51kDa_CS"/>
</dbReference>
<organism evidence="7 8">
    <name type="scientific">Calderihabitans maritimus</name>
    <dbReference type="NCBI Taxonomy" id="1246530"/>
    <lineage>
        <taxon>Bacteria</taxon>
        <taxon>Bacillati</taxon>
        <taxon>Bacillota</taxon>
        <taxon>Clostridia</taxon>
        <taxon>Neomoorellales</taxon>
        <taxon>Calderihabitantaceae</taxon>
        <taxon>Calderihabitans</taxon>
    </lineage>
</organism>
<dbReference type="PANTHER" id="PTHR43578:SF3">
    <property type="entry name" value="NADH-QUINONE OXIDOREDUCTASE SUBUNIT F"/>
    <property type="match status" value="1"/>
</dbReference>
<dbReference type="InterPro" id="IPR017896">
    <property type="entry name" value="4Fe4S_Fe-S-bd"/>
</dbReference>
<dbReference type="InterPro" id="IPR036249">
    <property type="entry name" value="Thioredoxin-like_sf"/>
</dbReference>
<evidence type="ECO:0000256" key="2">
    <source>
        <dbReference type="ARBA" id="ARBA00022485"/>
    </source>
</evidence>
<keyword evidence="8" id="KW-1185">Reference proteome</keyword>
<dbReference type="PANTHER" id="PTHR43578">
    <property type="entry name" value="NADH-QUINONE OXIDOREDUCTASE SUBUNIT F"/>
    <property type="match status" value="1"/>
</dbReference>
<dbReference type="Pfam" id="PF01512">
    <property type="entry name" value="Complex1_51K"/>
    <property type="match status" value="1"/>
</dbReference>
<dbReference type="Gene3D" id="3.10.20.600">
    <property type="match status" value="1"/>
</dbReference>
<dbReference type="NCBIfam" id="NF010120">
    <property type="entry name" value="PRK13596.1"/>
    <property type="match status" value="1"/>
</dbReference>
<feature type="domain" description="4Fe-4S ferredoxin-type" evidence="6">
    <location>
        <begin position="586"/>
        <end position="613"/>
    </location>
</feature>
<dbReference type="EMBL" id="BDGJ01000198">
    <property type="protein sequence ID" value="GAW94196.1"/>
    <property type="molecule type" value="Genomic_DNA"/>
</dbReference>
<dbReference type="InterPro" id="IPR037207">
    <property type="entry name" value="Nuop51_4Fe4S-bd_sf"/>
</dbReference>
<dbReference type="Gene3D" id="1.20.1440.230">
    <property type="entry name" value="NADH-ubiquinone oxidoreductase 51kDa subunit, iron-sulphur binding domain"/>
    <property type="match status" value="1"/>
</dbReference>
<dbReference type="FunFam" id="3.40.50.11540:FF:000001">
    <property type="entry name" value="NADH dehydrogenase [ubiquinone] flavoprotein 1, mitochondrial"/>
    <property type="match status" value="1"/>
</dbReference>
<dbReference type="PROSITE" id="PS00645">
    <property type="entry name" value="COMPLEX1_51K_2"/>
    <property type="match status" value="1"/>
</dbReference>
<comment type="similarity">
    <text evidence="1">Belongs to the complex I 51 kDa subunit family.</text>
</comment>
<gene>
    <name evidence="7" type="ORF">KKC1_33090</name>
</gene>
<dbReference type="Pfam" id="PF10589">
    <property type="entry name" value="NADH_4Fe-4S"/>
    <property type="match status" value="1"/>
</dbReference>